<reference evidence="1 2" key="1">
    <citation type="submission" date="2024-01" db="EMBL/GenBank/DDBJ databases">
        <title>Genome assemblies of Stephania.</title>
        <authorList>
            <person name="Yang L."/>
        </authorList>
    </citation>
    <scope>NUCLEOTIDE SEQUENCE [LARGE SCALE GENOMIC DNA]</scope>
    <source>
        <strain evidence="1">JXDWG</strain>
        <tissue evidence="1">Leaf</tissue>
    </source>
</reference>
<dbReference type="AlphaFoldDB" id="A0AAP0IR48"/>
<accession>A0AAP0IR48</accession>
<evidence type="ECO:0000313" key="2">
    <source>
        <dbReference type="Proteomes" id="UP001419268"/>
    </source>
</evidence>
<protein>
    <submittedName>
        <fullName evidence="1">Uncharacterized protein</fullName>
    </submittedName>
</protein>
<organism evidence="1 2">
    <name type="scientific">Stephania cephalantha</name>
    <dbReference type="NCBI Taxonomy" id="152367"/>
    <lineage>
        <taxon>Eukaryota</taxon>
        <taxon>Viridiplantae</taxon>
        <taxon>Streptophyta</taxon>
        <taxon>Embryophyta</taxon>
        <taxon>Tracheophyta</taxon>
        <taxon>Spermatophyta</taxon>
        <taxon>Magnoliopsida</taxon>
        <taxon>Ranunculales</taxon>
        <taxon>Menispermaceae</taxon>
        <taxon>Menispermoideae</taxon>
        <taxon>Cissampelideae</taxon>
        <taxon>Stephania</taxon>
    </lineage>
</organism>
<dbReference type="Proteomes" id="UP001419268">
    <property type="component" value="Unassembled WGS sequence"/>
</dbReference>
<evidence type="ECO:0000313" key="1">
    <source>
        <dbReference type="EMBL" id="KAK9119463.1"/>
    </source>
</evidence>
<proteinExistence type="predicted"/>
<sequence>MTSSFHHHVSFFGVPKPLDIPNTFDPTLLMQLLISSHIVLASKSRFQTFSFSSFSLNSTCLLCFRFPTLF</sequence>
<gene>
    <name evidence="1" type="ORF">Scep_017556</name>
</gene>
<dbReference type="EMBL" id="JBBNAG010000007">
    <property type="protein sequence ID" value="KAK9119463.1"/>
    <property type="molecule type" value="Genomic_DNA"/>
</dbReference>
<keyword evidence="2" id="KW-1185">Reference proteome</keyword>
<comment type="caution">
    <text evidence="1">The sequence shown here is derived from an EMBL/GenBank/DDBJ whole genome shotgun (WGS) entry which is preliminary data.</text>
</comment>
<name>A0AAP0IR48_9MAGN</name>